<dbReference type="STRING" id="222136.BBW65_04035"/>
<dbReference type="KEGG" id="het:BBW65_04035"/>
<keyword evidence="3" id="KW-1185">Reference proteome</keyword>
<evidence type="ECO:0000259" key="1">
    <source>
        <dbReference type="Pfam" id="PF13302"/>
    </source>
</evidence>
<proteinExistence type="predicted"/>
<dbReference type="GO" id="GO:0016747">
    <property type="term" value="F:acyltransferase activity, transferring groups other than amino-acyl groups"/>
    <property type="evidence" value="ECO:0007669"/>
    <property type="project" value="InterPro"/>
</dbReference>
<dbReference type="AlphaFoldDB" id="A0A1B1U5J2"/>
<dbReference type="InterPro" id="IPR000182">
    <property type="entry name" value="GNAT_dom"/>
</dbReference>
<evidence type="ECO:0000313" key="2">
    <source>
        <dbReference type="EMBL" id="ANV98020.1"/>
    </source>
</evidence>
<dbReference type="RefSeq" id="WP_066340073.1">
    <property type="nucleotide sequence ID" value="NZ_CP016503.1"/>
</dbReference>
<evidence type="ECO:0000313" key="3">
    <source>
        <dbReference type="Proteomes" id="UP000092884"/>
    </source>
</evidence>
<dbReference type="EMBL" id="CP016503">
    <property type="protein sequence ID" value="ANV98020.1"/>
    <property type="molecule type" value="Genomic_DNA"/>
</dbReference>
<dbReference type="PANTHER" id="PTHR43415:SF3">
    <property type="entry name" value="GNAT-FAMILY ACETYLTRANSFERASE"/>
    <property type="match status" value="1"/>
</dbReference>
<accession>A0A1B1U5J2</accession>
<dbReference type="SUPFAM" id="SSF55729">
    <property type="entry name" value="Acyl-CoA N-acyltransferases (Nat)"/>
    <property type="match status" value="1"/>
</dbReference>
<dbReference type="InterPro" id="IPR016181">
    <property type="entry name" value="Acyl_CoA_acyltransferase"/>
</dbReference>
<dbReference type="Pfam" id="PF13302">
    <property type="entry name" value="Acetyltransf_3"/>
    <property type="match status" value="1"/>
</dbReference>
<dbReference type="Gene3D" id="3.40.630.30">
    <property type="match status" value="1"/>
</dbReference>
<feature type="domain" description="N-acetyltransferase" evidence="1">
    <location>
        <begin position="15"/>
        <end position="130"/>
    </location>
</feature>
<reference evidence="3" key="1">
    <citation type="submission" date="2016-07" db="EMBL/GenBank/DDBJ databases">
        <authorList>
            <person name="Florea S."/>
            <person name="Webb J.S."/>
            <person name="Jaromczyk J."/>
            <person name="Schardl C.L."/>
        </authorList>
    </citation>
    <scope>NUCLEOTIDE SEQUENCE [LARGE SCALE GENOMIC DNA]</scope>
    <source>
        <strain evidence="3">MIT 01-6242</strain>
    </source>
</reference>
<sequence length="233" mass="26741">MLDIFIEGEVIDLRIPTLELAETSDWYKWFNHPHTTAFLEHGVFPNTREKQIEFFKRAMDERLLLMVTNKDGTIIGSTSLMNIDYKTRTAGSGLVIGDFICKNPLEALEAVARITEHGFCKLGLKRIEAAQHIKLIPWSHRMSLIGYRLEGIFQKAFVKGIEVVDVLRISAHYDDYEKIIASRGGGYGILKKKCLSVLKNFQSHLSTKNFKSFLKNPKSIIIIFLHHKEKQCF</sequence>
<organism evidence="2 3">
    <name type="scientific">Helicobacter enhydrae</name>
    <dbReference type="NCBI Taxonomy" id="222136"/>
    <lineage>
        <taxon>Bacteria</taxon>
        <taxon>Pseudomonadati</taxon>
        <taxon>Campylobacterota</taxon>
        <taxon>Epsilonproteobacteria</taxon>
        <taxon>Campylobacterales</taxon>
        <taxon>Helicobacteraceae</taxon>
        <taxon>Helicobacter</taxon>
    </lineage>
</organism>
<gene>
    <name evidence="2" type="ORF">BBW65_04035</name>
</gene>
<dbReference type="PANTHER" id="PTHR43415">
    <property type="entry name" value="SPERMIDINE N(1)-ACETYLTRANSFERASE"/>
    <property type="match status" value="1"/>
</dbReference>
<dbReference type="Proteomes" id="UP000092884">
    <property type="component" value="Chromosome"/>
</dbReference>
<dbReference type="OrthoDB" id="9814648at2"/>
<name>A0A1B1U5J2_9HELI</name>
<protein>
    <recommendedName>
        <fullName evidence="1">N-acetyltransferase domain-containing protein</fullName>
    </recommendedName>
</protein>